<protein>
    <recommendedName>
        <fullName evidence="4">Secreted protein</fullName>
    </recommendedName>
</protein>
<evidence type="ECO:0008006" key="4">
    <source>
        <dbReference type="Google" id="ProtNLM"/>
    </source>
</evidence>
<comment type="caution">
    <text evidence="2">The sequence shown here is derived from an EMBL/GenBank/DDBJ whole genome shotgun (WGS) entry which is preliminary data.</text>
</comment>
<feature type="chain" id="PRO_5032827009" description="Secreted protein" evidence="1">
    <location>
        <begin position="30"/>
        <end position="158"/>
    </location>
</feature>
<keyword evidence="1" id="KW-0732">Signal</keyword>
<accession>A0A853CUB6</accession>
<evidence type="ECO:0000256" key="1">
    <source>
        <dbReference type="SAM" id="SignalP"/>
    </source>
</evidence>
<dbReference type="EMBL" id="JACCFL010000001">
    <property type="protein sequence ID" value="NYJ22400.1"/>
    <property type="molecule type" value="Genomic_DNA"/>
</dbReference>
<gene>
    <name evidence="2" type="ORF">HNR13_000687</name>
</gene>
<evidence type="ECO:0000313" key="2">
    <source>
        <dbReference type="EMBL" id="NYJ22400.1"/>
    </source>
</evidence>
<name>A0A853CUB6_9MICO</name>
<dbReference type="AlphaFoldDB" id="A0A853CUB6"/>
<reference evidence="2 3" key="1">
    <citation type="submission" date="2020-07" db="EMBL/GenBank/DDBJ databases">
        <title>Sequencing the genomes of 1000 actinobacteria strains.</title>
        <authorList>
            <person name="Klenk H.-P."/>
        </authorList>
    </citation>
    <scope>NUCLEOTIDE SEQUENCE [LARGE SCALE GENOMIC DNA]</scope>
    <source>
        <strain evidence="2 3">DSM 15165</strain>
    </source>
</reference>
<proteinExistence type="predicted"/>
<sequence>MRRIRALAASLGITAVAFAGLLVGGPANADESSIHEVPREQELPSFPGFAPAVETVTVVDAATGEIVGTRTDVRTRGVSIIGPGCTTTSLCLYSSPYRGYQGTGSMAVNVGGVSTYTNGNRIGQLQWKSGSSTVTGPKTTGPVAISGGPVTIVKVTLF</sequence>
<dbReference type="RefSeq" id="WP_179604450.1">
    <property type="nucleotide sequence ID" value="NZ_BAABEH010000001.1"/>
</dbReference>
<organism evidence="2 3">
    <name type="scientific">Leifsonia shinshuensis</name>
    <dbReference type="NCBI Taxonomy" id="150026"/>
    <lineage>
        <taxon>Bacteria</taxon>
        <taxon>Bacillati</taxon>
        <taxon>Actinomycetota</taxon>
        <taxon>Actinomycetes</taxon>
        <taxon>Micrococcales</taxon>
        <taxon>Microbacteriaceae</taxon>
        <taxon>Leifsonia</taxon>
    </lineage>
</organism>
<evidence type="ECO:0000313" key="3">
    <source>
        <dbReference type="Proteomes" id="UP000578352"/>
    </source>
</evidence>
<dbReference type="Proteomes" id="UP000578352">
    <property type="component" value="Unassembled WGS sequence"/>
</dbReference>
<feature type="signal peptide" evidence="1">
    <location>
        <begin position="1"/>
        <end position="29"/>
    </location>
</feature>